<comment type="caution">
    <text evidence="1">The sequence shown here is derived from an EMBL/GenBank/DDBJ whole genome shotgun (WGS) entry which is preliminary data.</text>
</comment>
<name>A0A9P4QR17_9PLEO</name>
<evidence type="ECO:0000313" key="1">
    <source>
        <dbReference type="EMBL" id="KAF2729292.1"/>
    </source>
</evidence>
<dbReference type="OrthoDB" id="62952at2759"/>
<evidence type="ECO:0000313" key="2">
    <source>
        <dbReference type="Proteomes" id="UP000799444"/>
    </source>
</evidence>
<gene>
    <name evidence="1" type="ORF">EJ04DRAFT_589366</name>
</gene>
<dbReference type="EMBL" id="ML996250">
    <property type="protein sequence ID" value="KAF2729292.1"/>
    <property type="molecule type" value="Genomic_DNA"/>
</dbReference>
<dbReference type="AlphaFoldDB" id="A0A9P4QR17"/>
<accession>A0A9P4QR17</accession>
<organism evidence="1 2">
    <name type="scientific">Polyplosphaeria fusca</name>
    <dbReference type="NCBI Taxonomy" id="682080"/>
    <lineage>
        <taxon>Eukaryota</taxon>
        <taxon>Fungi</taxon>
        <taxon>Dikarya</taxon>
        <taxon>Ascomycota</taxon>
        <taxon>Pezizomycotina</taxon>
        <taxon>Dothideomycetes</taxon>
        <taxon>Pleosporomycetidae</taxon>
        <taxon>Pleosporales</taxon>
        <taxon>Tetraplosphaeriaceae</taxon>
        <taxon>Polyplosphaeria</taxon>
    </lineage>
</organism>
<dbReference type="Proteomes" id="UP000799444">
    <property type="component" value="Unassembled WGS sequence"/>
</dbReference>
<proteinExistence type="predicted"/>
<protein>
    <submittedName>
        <fullName evidence="1">Uncharacterized protein</fullName>
    </submittedName>
</protein>
<sequence length="364" mass="42355">MAPPTLATLPYDIKVEILKELLVCDRPIEIFRAHPRVLRRRPSSYRPLSSPKTKLHPGILQTPKSFYEDASYILYHMNSFHVMAFTIGQGFLKARWESLSWLKSLKLCNLRVITSLTMDVSLEEVPDEFDDCKRFERPVTQYAKSIAQNTQRFYQGTVQYYAPAIMPIDYVVHEVAIFQALAYIKPSTSLTLNDQVPYTMKLYLSLVIAVPVRGWILQVAHDYVQPALTDLVKEMDDMTRSIQERNGKDYTVPYLGQYDPIQGKFDDKIDMDVARNERLCRRIILDTSTGPHASARIKPVEQLVSALDVLKEEADFLMRDQLWPPVDYYEKQLDFDLRRFEFLVVFWEQLRSLGIFVPREEEGN</sequence>
<reference evidence="1" key="1">
    <citation type="journal article" date="2020" name="Stud. Mycol.">
        <title>101 Dothideomycetes genomes: a test case for predicting lifestyles and emergence of pathogens.</title>
        <authorList>
            <person name="Haridas S."/>
            <person name="Albert R."/>
            <person name="Binder M."/>
            <person name="Bloem J."/>
            <person name="Labutti K."/>
            <person name="Salamov A."/>
            <person name="Andreopoulos B."/>
            <person name="Baker S."/>
            <person name="Barry K."/>
            <person name="Bills G."/>
            <person name="Bluhm B."/>
            <person name="Cannon C."/>
            <person name="Castanera R."/>
            <person name="Culley D."/>
            <person name="Daum C."/>
            <person name="Ezra D."/>
            <person name="Gonzalez J."/>
            <person name="Henrissat B."/>
            <person name="Kuo A."/>
            <person name="Liang C."/>
            <person name="Lipzen A."/>
            <person name="Lutzoni F."/>
            <person name="Magnuson J."/>
            <person name="Mondo S."/>
            <person name="Nolan M."/>
            <person name="Ohm R."/>
            <person name="Pangilinan J."/>
            <person name="Park H.-J."/>
            <person name="Ramirez L."/>
            <person name="Alfaro M."/>
            <person name="Sun H."/>
            <person name="Tritt A."/>
            <person name="Yoshinaga Y."/>
            <person name="Zwiers L.-H."/>
            <person name="Turgeon B."/>
            <person name="Goodwin S."/>
            <person name="Spatafora J."/>
            <person name="Crous P."/>
            <person name="Grigoriev I."/>
        </authorList>
    </citation>
    <scope>NUCLEOTIDE SEQUENCE</scope>
    <source>
        <strain evidence="1">CBS 125425</strain>
    </source>
</reference>
<keyword evidence="2" id="KW-1185">Reference proteome</keyword>